<feature type="transmembrane region" description="Helical" evidence="12">
    <location>
        <begin position="265"/>
        <end position="283"/>
    </location>
</feature>
<dbReference type="EMBL" id="CP008941">
    <property type="protein sequence ID" value="AIK95955.1"/>
    <property type="molecule type" value="Genomic_DNA"/>
</dbReference>
<dbReference type="NCBIfam" id="TIGR00203">
    <property type="entry name" value="cydB"/>
    <property type="match status" value="1"/>
</dbReference>
<reference evidence="13 14" key="1">
    <citation type="submission" date="2014-07" db="EMBL/GenBank/DDBJ databases">
        <title>Comparative genomic insights into amoeba endosymbionts belonging to the families of Holosporaceae and Candidatus Midichloriaceae within Rickettsiales.</title>
        <authorList>
            <person name="Wang Z."/>
            <person name="Wu M."/>
        </authorList>
    </citation>
    <scope>NUCLEOTIDE SEQUENCE [LARGE SCALE GENOMIC DNA]</scope>
    <source>
        <strain evidence="13">PRA3</strain>
    </source>
</reference>
<evidence type="ECO:0000256" key="2">
    <source>
        <dbReference type="ARBA" id="ARBA00007543"/>
    </source>
</evidence>
<comment type="subcellular location">
    <subcellularLocation>
        <location evidence="1">Cell membrane</location>
        <topology evidence="1">Multi-pass membrane protein</topology>
    </subcellularLocation>
</comment>
<keyword evidence="8" id="KW-0249">Electron transport</keyword>
<evidence type="ECO:0000256" key="12">
    <source>
        <dbReference type="SAM" id="Phobius"/>
    </source>
</evidence>
<keyword evidence="11 12" id="KW-0472">Membrane</keyword>
<proteinExistence type="inferred from homology"/>
<keyword evidence="7" id="KW-0479">Metal-binding</keyword>
<dbReference type="GO" id="GO:0016682">
    <property type="term" value="F:oxidoreductase activity, acting on diphenols and related substances as donors, oxygen as acceptor"/>
    <property type="evidence" value="ECO:0007669"/>
    <property type="project" value="TreeGrafter"/>
</dbReference>
<name>A0A077AZ32_9PROT</name>
<evidence type="ECO:0000256" key="6">
    <source>
        <dbReference type="ARBA" id="ARBA00022692"/>
    </source>
</evidence>
<evidence type="ECO:0000256" key="1">
    <source>
        <dbReference type="ARBA" id="ARBA00004651"/>
    </source>
</evidence>
<dbReference type="GO" id="GO:0005886">
    <property type="term" value="C:plasma membrane"/>
    <property type="evidence" value="ECO:0007669"/>
    <property type="project" value="UniProtKB-SubCell"/>
</dbReference>
<keyword evidence="4" id="KW-1003">Cell membrane</keyword>
<dbReference type="RefSeq" id="WP_038463693.1">
    <property type="nucleotide sequence ID" value="NZ_CP008941.1"/>
</dbReference>
<evidence type="ECO:0000256" key="5">
    <source>
        <dbReference type="ARBA" id="ARBA00022617"/>
    </source>
</evidence>
<feature type="transmembrane region" description="Helical" evidence="12">
    <location>
        <begin position="122"/>
        <end position="145"/>
    </location>
</feature>
<dbReference type="KEGG" id="paca:ID47_03190"/>
<dbReference type="InterPro" id="IPR003317">
    <property type="entry name" value="Cyt-d_oxidase_su2"/>
</dbReference>
<protein>
    <submittedName>
        <fullName evidence="13">Cytochrome d ubiquinol oxidase subunit 2</fullName>
    </submittedName>
</protein>
<feature type="transmembrane region" description="Helical" evidence="12">
    <location>
        <begin position="165"/>
        <end position="185"/>
    </location>
</feature>
<accession>A0A077AZ32</accession>
<sequence length="381" mass="41784">MPIPFDFDTLKLIWWVLLGVLLIGFAIMDGFDMGVAALLPFVGKTDGDRRIIINTVGPVWEGNQVWLILGAGAIFAAWPMIYAVAFSGFYCAMFLVLAALIIRPVGFKFRSKLTHPTWRTIWDWGIFTGGIVPALVFGVAVGNVIEGVPFYIDQQMMPHYIGSFWDLFTPFTLMCGGVSASMLIHHGALYLAIKTENPLSSRALKVVNWTTLITLGLFALAGLYVASSLEGYKISSDFVANAAANPLAKSVVSELGAWVKNYDEYSWMIAAPALGFVATLLSWHGKMRDQLKSAFILSASAIFGIIATVGLSLYPFIIPSSYDPRSSLTIWDASSSRMTLFIMLCATTIFLPIIVGYTTWAYRVLAGKVTNKSLSEDINSY</sequence>
<evidence type="ECO:0000256" key="9">
    <source>
        <dbReference type="ARBA" id="ARBA00022989"/>
    </source>
</evidence>
<evidence type="ECO:0000256" key="11">
    <source>
        <dbReference type="ARBA" id="ARBA00023136"/>
    </source>
</evidence>
<evidence type="ECO:0000313" key="14">
    <source>
        <dbReference type="Proteomes" id="UP000028926"/>
    </source>
</evidence>
<evidence type="ECO:0000256" key="10">
    <source>
        <dbReference type="ARBA" id="ARBA00023004"/>
    </source>
</evidence>
<keyword evidence="9 12" id="KW-1133">Transmembrane helix</keyword>
<dbReference type="OrthoDB" id="9776710at2"/>
<feature type="transmembrane region" description="Helical" evidence="12">
    <location>
        <begin position="295"/>
        <end position="318"/>
    </location>
</feature>
<dbReference type="GO" id="GO:0046872">
    <property type="term" value="F:metal ion binding"/>
    <property type="evidence" value="ECO:0007669"/>
    <property type="project" value="UniProtKB-KW"/>
</dbReference>
<dbReference type="PANTHER" id="PTHR43141:SF5">
    <property type="entry name" value="CYTOCHROME BD-I UBIQUINOL OXIDASE SUBUNIT 2"/>
    <property type="match status" value="1"/>
</dbReference>
<keyword evidence="10" id="KW-0408">Iron</keyword>
<dbReference type="Pfam" id="PF02322">
    <property type="entry name" value="Cyt_bd_oxida_II"/>
    <property type="match status" value="1"/>
</dbReference>
<organism evidence="13 14">
    <name type="scientific">Candidatus Odyssella acanthamoebae</name>
    <dbReference type="NCBI Taxonomy" id="91604"/>
    <lineage>
        <taxon>Bacteria</taxon>
        <taxon>Pseudomonadati</taxon>
        <taxon>Pseudomonadota</taxon>
        <taxon>Alphaproteobacteria</taxon>
        <taxon>Holosporales</taxon>
        <taxon>Candidatus Paracaedibacteraceae</taxon>
        <taxon>Candidatus Odyssella</taxon>
    </lineage>
</organism>
<dbReference type="eggNOG" id="COG1294">
    <property type="taxonomic scope" value="Bacteria"/>
</dbReference>
<evidence type="ECO:0000313" key="13">
    <source>
        <dbReference type="EMBL" id="AIK95955.1"/>
    </source>
</evidence>
<keyword evidence="14" id="KW-1185">Reference proteome</keyword>
<feature type="transmembrane region" description="Helical" evidence="12">
    <location>
        <begin position="81"/>
        <end position="102"/>
    </location>
</feature>
<comment type="similarity">
    <text evidence="2">Belongs to the cytochrome ubiquinol oxidase subunit 2 family.</text>
</comment>
<feature type="transmembrane region" description="Helical" evidence="12">
    <location>
        <begin position="206"/>
        <end position="226"/>
    </location>
</feature>
<evidence type="ECO:0000256" key="3">
    <source>
        <dbReference type="ARBA" id="ARBA00022448"/>
    </source>
</evidence>
<dbReference type="AlphaFoldDB" id="A0A077AZ32"/>
<keyword evidence="5" id="KW-0349">Heme</keyword>
<keyword evidence="3" id="KW-0813">Transport</keyword>
<gene>
    <name evidence="13" type="ORF">ID47_03190</name>
</gene>
<dbReference type="PIRSF" id="PIRSF000267">
    <property type="entry name" value="Cyt_oxidse_sub2"/>
    <property type="match status" value="1"/>
</dbReference>
<feature type="transmembrane region" description="Helical" evidence="12">
    <location>
        <begin position="12"/>
        <end position="39"/>
    </location>
</feature>
<evidence type="ECO:0000256" key="4">
    <source>
        <dbReference type="ARBA" id="ARBA00022475"/>
    </source>
</evidence>
<dbReference type="GO" id="GO:0009055">
    <property type="term" value="F:electron transfer activity"/>
    <property type="evidence" value="ECO:0007669"/>
    <property type="project" value="TreeGrafter"/>
</dbReference>
<feature type="transmembrane region" description="Helical" evidence="12">
    <location>
        <begin position="338"/>
        <end position="362"/>
    </location>
</feature>
<dbReference type="Proteomes" id="UP000028926">
    <property type="component" value="Chromosome"/>
</dbReference>
<dbReference type="PANTHER" id="PTHR43141">
    <property type="entry name" value="CYTOCHROME BD2 SUBUNIT II"/>
    <property type="match status" value="1"/>
</dbReference>
<dbReference type="GO" id="GO:0019646">
    <property type="term" value="P:aerobic electron transport chain"/>
    <property type="evidence" value="ECO:0007669"/>
    <property type="project" value="TreeGrafter"/>
</dbReference>
<evidence type="ECO:0000256" key="7">
    <source>
        <dbReference type="ARBA" id="ARBA00022723"/>
    </source>
</evidence>
<dbReference type="GO" id="GO:0070069">
    <property type="term" value="C:cytochrome complex"/>
    <property type="evidence" value="ECO:0007669"/>
    <property type="project" value="TreeGrafter"/>
</dbReference>
<dbReference type="HOGENOM" id="CLU_049294_0_0_5"/>
<dbReference type="STRING" id="91604.ID47_03190"/>
<evidence type="ECO:0000256" key="8">
    <source>
        <dbReference type="ARBA" id="ARBA00022982"/>
    </source>
</evidence>
<keyword evidence="6 12" id="KW-0812">Transmembrane</keyword>